<gene>
    <name evidence="1" type="ORF">NQ314_001949</name>
</gene>
<dbReference type="PANTHER" id="PTHR18934">
    <property type="entry name" value="ATP-DEPENDENT RNA HELICASE"/>
    <property type="match status" value="1"/>
</dbReference>
<dbReference type="Proteomes" id="UP001162156">
    <property type="component" value="Unassembled WGS sequence"/>
</dbReference>
<evidence type="ECO:0000313" key="2">
    <source>
        <dbReference type="Proteomes" id="UP001162156"/>
    </source>
</evidence>
<name>A0AAV8ZSM1_9CUCU</name>
<evidence type="ECO:0000313" key="1">
    <source>
        <dbReference type="EMBL" id="KAJ8969049.1"/>
    </source>
</evidence>
<protein>
    <submittedName>
        <fullName evidence="1">Uncharacterized protein</fullName>
    </submittedName>
</protein>
<dbReference type="Gene3D" id="3.40.50.300">
    <property type="entry name" value="P-loop containing nucleotide triphosphate hydrolases"/>
    <property type="match status" value="1"/>
</dbReference>
<dbReference type="GO" id="GO:0003723">
    <property type="term" value="F:RNA binding"/>
    <property type="evidence" value="ECO:0007669"/>
    <property type="project" value="TreeGrafter"/>
</dbReference>
<accession>A0AAV8ZSM1</accession>
<organism evidence="1 2">
    <name type="scientific">Rhamnusium bicolor</name>
    <dbReference type="NCBI Taxonomy" id="1586634"/>
    <lineage>
        <taxon>Eukaryota</taxon>
        <taxon>Metazoa</taxon>
        <taxon>Ecdysozoa</taxon>
        <taxon>Arthropoda</taxon>
        <taxon>Hexapoda</taxon>
        <taxon>Insecta</taxon>
        <taxon>Pterygota</taxon>
        <taxon>Neoptera</taxon>
        <taxon>Endopterygota</taxon>
        <taxon>Coleoptera</taxon>
        <taxon>Polyphaga</taxon>
        <taxon>Cucujiformia</taxon>
        <taxon>Chrysomeloidea</taxon>
        <taxon>Cerambycidae</taxon>
        <taxon>Lepturinae</taxon>
        <taxon>Rhagiini</taxon>
        <taxon>Rhamnusium</taxon>
    </lineage>
</organism>
<dbReference type="EMBL" id="JANEYF010000603">
    <property type="protein sequence ID" value="KAJ8969049.1"/>
    <property type="molecule type" value="Genomic_DNA"/>
</dbReference>
<reference evidence="1" key="1">
    <citation type="journal article" date="2023" name="Insect Mol. Biol.">
        <title>Genome sequencing provides insights into the evolution of gene families encoding plant cell wall-degrading enzymes in longhorned beetles.</title>
        <authorList>
            <person name="Shin N.R."/>
            <person name="Okamura Y."/>
            <person name="Kirsch R."/>
            <person name="Pauchet Y."/>
        </authorList>
    </citation>
    <scope>NUCLEOTIDE SEQUENCE</scope>
    <source>
        <strain evidence="1">RBIC_L_NR</strain>
    </source>
</reference>
<proteinExistence type="predicted"/>
<keyword evidence="2" id="KW-1185">Reference proteome</keyword>
<dbReference type="InterPro" id="IPR027417">
    <property type="entry name" value="P-loop_NTPase"/>
</dbReference>
<dbReference type="AlphaFoldDB" id="A0AAV8ZSM1"/>
<dbReference type="SUPFAM" id="SSF52540">
    <property type="entry name" value="P-loop containing nucleoside triphosphate hydrolases"/>
    <property type="match status" value="1"/>
</dbReference>
<sequence>MKKTDFLLLILKELLLLRPELKVILMSATMNSALFSQYFGDIPILSIPGRTFPVEQYFLEDILETTGYVLEDGSEYSSKLKTIPSTSRHLCLQLKLVMLMLCPGII</sequence>
<comment type="caution">
    <text evidence="1">The sequence shown here is derived from an EMBL/GenBank/DDBJ whole genome shotgun (WGS) entry which is preliminary data.</text>
</comment>
<dbReference type="GO" id="GO:0004386">
    <property type="term" value="F:helicase activity"/>
    <property type="evidence" value="ECO:0007669"/>
    <property type="project" value="TreeGrafter"/>
</dbReference>
<dbReference type="PANTHER" id="PTHR18934:SF145">
    <property type="entry name" value="ATP-DEPENDENT RNA HELICASE DHX57-RELATED"/>
    <property type="match status" value="1"/>
</dbReference>